<evidence type="ECO:0000256" key="1">
    <source>
        <dbReference type="ARBA" id="ARBA00022549"/>
    </source>
</evidence>
<dbReference type="Proteomes" id="UP000030170">
    <property type="component" value="Unassembled WGS sequence"/>
</dbReference>
<evidence type="ECO:0000313" key="6">
    <source>
        <dbReference type="Proteomes" id="UP000030170"/>
    </source>
</evidence>
<evidence type="ECO:0000256" key="4">
    <source>
        <dbReference type="SAM" id="Phobius"/>
    </source>
</evidence>
<dbReference type="EMBL" id="JJML01000034">
    <property type="protein sequence ID" value="KGF72193.1"/>
    <property type="molecule type" value="Genomic_DNA"/>
</dbReference>
<keyword evidence="2" id="KW-0605">Phycobilisome</keyword>
<keyword evidence="4" id="KW-0812">Transmembrane</keyword>
<feature type="transmembrane region" description="Helical" evidence="4">
    <location>
        <begin position="6"/>
        <end position="22"/>
    </location>
</feature>
<dbReference type="GO" id="GO:0030089">
    <property type="term" value="C:phycobilisome"/>
    <property type="evidence" value="ECO:0007669"/>
    <property type="project" value="UniProtKB-KW"/>
</dbReference>
<accession>A0A098TMW6</accession>
<dbReference type="OrthoDB" id="9765635at2"/>
<dbReference type="AlphaFoldDB" id="A0A098TMW6"/>
<dbReference type="RefSeq" id="WP_036534593.1">
    <property type="nucleotide sequence ID" value="NZ_JJML01000034.1"/>
</dbReference>
<dbReference type="InterPro" id="IPR011989">
    <property type="entry name" value="ARM-like"/>
</dbReference>
<dbReference type="Gene3D" id="1.25.10.10">
    <property type="entry name" value="Leucine-rich Repeat Variant"/>
    <property type="match status" value="1"/>
</dbReference>
<dbReference type="STRING" id="1497020.DO97_11615"/>
<dbReference type="InterPro" id="IPR016024">
    <property type="entry name" value="ARM-type_fold"/>
</dbReference>
<evidence type="ECO:0000313" key="5">
    <source>
        <dbReference type="EMBL" id="KGF72193.1"/>
    </source>
</evidence>
<dbReference type="SUPFAM" id="SSF48371">
    <property type="entry name" value="ARM repeat"/>
    <property type="match status" value="1"/>
</dbReference>
<dbReference type="InterPro" id="IPR004155">
    <property type="entry name" value="PBS_lyase_HEAT"/>
</dbReference>
<dbReference type="SMART" id="SM00567">
    <property type="entry name" value="EZ_HEAT"/>
    <property type="match status" value="2"/>
</dbReference>
<feature type="region of interest" description="Disordered" evidence="3">
    <location>
        <begin position="62"/>
        <end position="151"/>
    </location>
</feature>
<keyword evidence="4" id="KW-1133">Transmembrane helix</keyword>
<organism evidence="5 6">
    <name type="scientific">Neosynechococcus sphagnicola sy1</name>
    <dbReference type="NCBI Taxonomy" id="1497020"/>
    <lineage>
        <taxon>Bacteria</taxon>
        <taxon>Bacillati</taxon>
        <taxon>Cyanobacteriota</taxon>
        <taxon>Cyanophyceae</taxon>
        <taxon>Neosynechococcales</taxon>
        <taxon>Neosynechococcaceae</taxon>
        <taxon>Neosynechococcus</taxon>
    </lineage>
</organism>
<reference evidence="5 6" key="1">
    <citation type="journal article" date="2014" name="Mol. Ecol.">
        <title>Evolution of Synechococcus.</title>
        <authorList>
            <person name="Dvorak P."/>
            <person name="Casamatta D."/>
            <person name="Hasler P."/>
            <person name="Poulickova A."/>
            <person name="Ondrej V."/>
            <person name="Sanges R."/>
        </authorList>
    </citation>
    <scope>NUCLEOTIDE SEQUENCE [LARGE SCALE GENOMIC DNA]</scope>
    <source>
        <strain evidence="5 6">CAUP A 1101</strain>
    </source>
</reference>
<proteinExistence type="predicted"/>
<keyword evidence="6" id="KW-1185">Reference proteome</keyword>
<evidence type="ECO:0008006" key="7">
    <source>
        <dbReference type="Google" id="ProtNLM"/>
    </source>
</evidence>
<evidence type="ECO:0000256" key="2">
    <source>
        <dbReference type="ARBA" id="ARBA00022738"/>
    </source>
</evidence>
<evidence type="ECO:0000256" key="3">
    <source>
        <dbReference type="SAM" id="MobiDB-lite"/>
    </source>
</evidence>
<gene>
    <name evidence="5" type="ORF">DO97_11615</name>
</gene>
<keyword evidence="1" id="KW-0042">Antenna complex</keyword>
<dbReference type="Pfam" id="PF13646">
    <property type="entry name" value="HEAT_2"/>
    <property type="match status" value="1"/>
</dbReference>
<sequence length="294" mass="31921">MTSVIAAIVGFVVGVVLIYWLLQQRTRKQQQAQATQTRKTIEQLENAHEARLRVVTESLRHDYDQQIQPPKPQVEEILPTTTPTSTPTEVDGAANQTAAQPPLDPTLEEPLLPPEPTPVTESLPTALTSEERPSSPEPTPVTESLEPGDATSAPVTLAAQITHWGNTGQVRVIPLLVRYGSHPESAIRTQVATALAQIAEKNRLRTGIPTVLPLLQKLSQDSNPMVRRQAVLTLGFLPSRQVLPLLQRALRDGSGGVVLAARTAIQTLKLKPIAKPAVAQTPVLRLDALKKFKA</sequence>
<feature type="compositionally biased region" description="Low complexity" evidence="3">
    <location>
        <begin position="79"/>
        <end position="88"/>
    </location>
</feature>
<comment type="caution">
    <text evidence="5">The sequence shown here is derived from an EMBL/GenBank/DDBJ whole genome shotgun (WGS) entry which is preliminary data.</text>
</comment>
<protein>
    <recommendedName>
        <fullName evidence="7">HEAT repeat domain-containing protein</fullName>
    </recommendedName>
</protein>
<name>A0A098TMW6_9CYAN</name>
<keyword evidence="4" id="KW-0472">Membrane</keyword>